<gene>
    <name evidence="2" type="ORF">GCK72_000484</name>
</gene>
<dbReference type="Proteomes" id="UP000483820">
    <property type="component" value="Chromosome I"/>
</dbReference>
<evidence type="ECO:0000313" key="3">
    <source>
        <dbReference type="Proteomes" id="UP000483820"/>
    </source>
</evidence>
<accession>A0A6A5HN94</accession>
<name>A0A6A5HN94_CAERE</name>
<proteinExistence type="predicted"/>
<dbReference type="CTD" id="9804772"/>
<organism evidence="2 3">
    <name type="scientific">Caenorhabditis remanei</name>
    <name type="common">Caenorhabditis vulgaris</name>
    <dbReference type="NCBI Taxonomy" id="31234"/>
    <lineage>
        <taxon>Eukaryota</taxon>
        <taxon>Metazoa</taxon>
        <taxon>Ecdysozoa</taxon>
        <taxon>Nematoda</taxon>
        <taxon>Chromadorea</taxon>
        <taxon>Rhabditida</taxon>
        <taxon>Rhabditina</taxon>
        <taxon>Rhabditomorpha</taxon>
        <taxon>Rhabditoidea</taxon>
        <taxon>Rhabditidae</taxon>
        <taxon>Peloderinae</taxon>
        <taxon>Caenorhabditis</taxon>
    </lineage>
</organism>
<comment type="caution">
    <text evidence="2">The sequence shown here is derived from an EMBL/GenBank/DDBJ whole genome shotgun (WGS) entry which is preliminary data.</text>
</comment>
<dbReference type="EMBL" id="WUAV01000001">
    <property type="protein sequence ID" value="KAF1768671.1"/>
    <property type="molecule type" value="Genomic_DNA"/>
</dbReference>
<feature type="compositionally biased region" description="Basic residues" evidence="1">
    <location>
        <begin position="121"/>
        <end position="135"/>
    </location>
</feature>
<dbReference type="AlphaFoldDB" id="A0A6A5HN94"/>
<dbReference type="GeneID" id="9804772"/>
<evidence type="ECO:0000256" key="1">
    <source>
        <dbReference type="SAM" id="MobiDB-lite"/>
    </source>
</evidence>
<sequence>MHLLGCLLVCQVHWIWPKKAIDSYAKKIEELSSSSYSGNEDARNAIRLSLFLRGLKPEIRKEIRRQTPENIEEAVRAARNLENIMTLESAEQGNIVAAVQQLKETFRHWNRNRDGLQDHSNRRHYSPRRYNNHHV</sequence>
<dbReference type="KEGG" id="crq:GCK72_000484"/>
<reference evidence="2 3" key="1">
    <citation type="submission" date="2019-12" db="EMBL/GenBank/DDBJ databases">
        <title>Chromosome-level assembly of the Caenorhabditis remanei genome.</title>
        <authorList>
            <person name="Teterina A.A."/>
            <person name="Willis J.H."/>
            <person name="Phillips P.C."/>
        </authorList>
    </citation>
    <scope>NUCLEOTIDE SEQUENCE [LARGE SCALE GENOMIC DNA]</scope>
    <source>
        <strain evidence="2 3">PX506</strain>
        <tissue evidence="2">Whole organism</tissue>
    </source>
</reference>
<feature type="region of interest" description="Disordered" evidence="1">
    <location>
        <begin position="113"/>
        <end position="135"/>
    </location>
</feature>
<evidence type="ECO:0000313" key="2">
    <source>
        <dbReference type="EMBL" id="KAF1768671.1"/>
    </source>
</evidence>
<protein>
    <submittedName>
        <fullName evidence="2">Uncharacterized protein</fullName>
    </submittedName>
</protein>
<dbReference type="RefSeq" id="XP_053591163.1">
    <property type="nucleotide sequence ID" value="XM_053722518.1"/>
</dbReference>